<evidence type="ECO:0000256" key="2">
    <source>
        <dbReference type="ARBA" id="ARBA00022598"/>
    </source>
</evidence>
<dbReference type="Pfam" id="PF13193">
    <property type="entry name" value="AMP-binding_C"/>
    <property type="match status" value="1"/>
</dbReference>
<comment type="similarity">
    <text evidence="1">Belongs to the ATP-dependent AMP-binding enzyme family.</text>
</comment>
<name>A0ABM1E8F8_PRICU</name>
<protein>
    <submittedName>
        <fullName evidence="5">4-coumarate--CoA ligase-like 7</fullName>
    </submittedName>
</protein>
<keyword evidence="2" id="KW-0436">Ligase</keyword>
<accession>A0ABM1E8F8</accession>
<dbReference type="GeneID" id="106809789"/>
<dbReference type="Gene3D" id="3.30.300.30">
    <property type="match status" value="1"/>
</dbReference>
<feature type="domain" description="AMP-binding enzyme C-terminal" evidence="3">
    <location>
        <begin position="14"/>
        <end position="89"/>
    </location>
</feature>
<dbReference type="InterPro" id="IPR025110">
    <property type="entry name" value="AMP-bd_C"/>
</dbReference>
<evidence type="ECO:0000313" key="4">
    <source>
        <dbReference type="Proteomes" id="UP000695022"/>
    </source>
</evidence>
<evidence type="ECO:0000313" key="5">
    <source>
        <dbReference type="RefSeq" id="XP_014668479.1"/>
    </source>
</evidence>
<sequence length="105" mass="11479">MVVAASVVSVAPAELEAKLLHHPSVSDVAVIGVPDEEAGELPKAYVVRTDQRLLADDLHSYLGEHVAPHKRLRGGIEFVSEIPKSAAGKILRRQLREKNKKLSRL</sequence>
<dbReference type="RefSeq" id="XP_014668479.1">
    <property type="nucleotide sequence ID" value="XM_014812993.1"/>
</dbReference>
<dbReference type="PANTHER" id="PTHR24096">
    <property type="entry name" value="LONG-CHAIN-FATTY-ACID--COA LIGASE"/>
    <property type="match status" value="1"/>
</dbReference>
<reference evidence="5" key="1">
    <citation type="submission" date="2025-08" db="UniProtKB">
        <authorList>
            <consortium name="RefSeq"/>
        </authorList>
    </citation>
    <scope>IDENTIFICATION</scope>
</reference>
<dbReference type="SUPFAM" id="SSF56801">
    <property type="entry name" value="Acetyl-CoA synthetase-like"/>
    <property type="match status" value="1"/>
</dbReference>
<evidence type="ECO:0000256" key="1">
    <source>
        <dbReference type="ARBA" id="ARBA00006432"/>
    </source>
</evidence>
<gene>
    <name evidence="5" type="primary">LOC106809789</name>
</gene>
<dbReference type="PANTHER" id="PTHR24096:SF149">
    <property type="entry name" value="AMP-BINDING DOMAIN-CONTAINING PROTEIN-RELATED"/>
    <property type="match status" value="1"/>
</dbReference>
<proteinExistence type="inferred from homology"/>
<keyword evidence="4" id="KW-1185">Reference proteome</keyword>
<organism evidence="4 5">
    <name type="scientific">Priapulus caudatus</name>
    <name type="common">Priapulid worm</name>
    <dbReference type="NCBI Taxonomy" id="37621"/>
    <lineage>
        <taxon>Eukaryota</taxon>
        <taxon>Metazoa</taxon>
        <taxon>Ecdysozoa</taxon>
        <taxon>Scalidophora</taxon>
        <taxon>Priapulida</taxon>
        <taxon>Priapulimorpha</taxon>
        <taxon>Priapulimorphida</taxon>
        <taxon>Priapulidae</taxon>
        <taxon>Priapulus</taxon>
    </lineage>
</organism>
<evidence type="ECO:0000259" key="3">
    <source>
        <dbReference type="Pfam" id="PF13193"/>
    </source>
</evidence>
<dbReference type="Proteomes" id="UP000695022">
    <property type="component" value="Unplaced"/>
</dbReference>
<dbReference type="InterPro" id="IPR045851">
    <property type="entry name" value="AMP-bd_C_sf"/>
</dbReference>